<reference evidence="4" key="1">
    <citation type="submission" date="2022-11" db="UniProtKB">
        <authorList>
            <consortium name="WormBaseParasite"/>
        </authorList>
    </citation>
    <scope>IDENTIFICATION</scope>
</reference>
<feature type="domain" description="SAM" evidence="2">
    <location>
        <begin position="115"/>
        <end position="178"/>
    </location>
</feature>
<accession>A0A915ITH0</accession>
<dbReference type="Gene3D" id="1.10.150.50">
    <property type="entry name" value="Transcription Factor, Ets-1"/>
    <property type="match status" value="1"/>
</dbReference>
<name>A0A915ITH0_ROMCU</name>
<dbReference type="Pfam" id="PF00536">
    <property type="entry name" value="SAM_1"/>
    <property type="match status" value="1"/>
</dbReference>
<protein>
    <submittedName>
        <fullName evidence="4">SAM domain-containing protein</fullName>
    </submittedName>
</protein>
<dbReference type="OMA" id="NANTRNS"/>
<feature type="region of interest" description="Disordered" evidence="1">
    <location>
        <begin position="74"/>
        <end position="102"/>
    </location>
</feature>
<dbReference type="PANTHER" id="PTHR24135:SF28">
    <property type="entry name" value="LD13733P"/>
    <property type="match status" value="1"/>
</dbReference>
<dbReference type="AlphaFoldDB" id="A0A915ITH0"/>
<dbReference type="SMART" id="SM00454">
    <property type="entry name" value="SAM"/>
    <property type="match status" value="1"/>
</dbReference>
<dbReference type="PROSITE" id="PS50105">
    <property type="entry name" value="SAM_DOMAIN"/>
    <property type="match status" value="1"/>
</dbReference>
<dbReference type="GO" id="GO:0035255">
    <property type="term" value="F:ionotropic glutamate receptor binding"/>
    <property type="evidence" value="ECO:0007669"/>
    <property type="project" value="TreeGrafter"/>
</dbReference>
<dbReference type="SUPFAM" id="SSF47769">
    <property type="entry name" value="SAM/Pointed domain"/>
    <property type="match status" value="1"/>
</dbReference>
<keyword evidence="3" id="KW-1185">Reference proteome</keyword>
<dbReference type="InterPro" id="IPR001660">
    <property type="entry name" value="SAM"/>
</dbReference>
<proteinExistence type="predicted"/>
<sequence length="181" mass="20414">MSPLLKSQVGKAQTQIFRPQQRKEHDAMSLSSTLSSSLSICSDDRDSPKSLKISNTRNFVVAQSVENHNIGTNFIPEVPPPDYDLVDSGNGSDPDDSNANTRNSAHFTEKTLHQWTQADVFDWLDSLRMVEYKSAFGNFGVDGRILNFCDRTEFTKLGVTRVAHRVAMENSLRQYKEDEQL</sequence>
<dbReference type="WBParaSite" id="nRc.2.0.1.t17116-RA">
    <property type="protein sequence ID" value="nRc.2.0.1.t17116-RA"/>
    <property type="gene ID" value="nRc.2.0.1.g17116"/>
</dbReference>
<evidence type="ECO:0000256" key="1">
    <source>
        <dbReference type="SAM" id="MobiDB-lite"/>
    </source>
</evidence>
<evidence type="ECO:0000259" key="2">
    <source>
        <dbReference type="PROSITE" id="PS50105"/>
    </source>
</evidence>
<dbReference type="GO" id="GO:0030160">
    <property type="term" value="F:synaptic receptor adaptor activity"/>
    <property type="evidence" value="ECO:0007669"/>
    <property type="project" value="TreeGrafter"/>
</dbReference>
<feature type="region of interest" description="Disordered" evidence="1">
    <location>
        <begin position="1"/>
        <end position="29"/>
    </location>
</feature>
<evidence type="ECO:0000313" key="4">
    <source>
        <dbReference type="WBParaSite" id="nRc.2.0.1.t17116-RA"/>
    </source>
</evidence>
<dbReference type="Proteomes" id="UP000887565">
    <property type="component" value="Unplaced"/>
</dbReference>
<organism evidence="3 4">
    <name type="scientific">Romanomermis culicivorax</name>
    <name type="common">Nematode worm</name>
    <dbReference type="NCBI Taxonomy" id="13658"/>
    <lineage>
        <taxon>Eukaryota</taxon>
        <taxon>Metazoa</taxon>
        <taxon>Ecdysozoa</taxon>
        <taxon>Nematoda</taxon>
        <taxon>Enoplea</taxon>
        <taxon>Dorylaimia</taxon>
        <taxon>Mermithida</taxon>
        <taxon>Mermithoidea</taxon>
        <taxon>Mermithidae</taxon>
        <taxon>Romanomermis</taxon>
    </lineage>
</organism>
<dbReference type="GO" id="GO:0014069">
    <property type="term" value="C:postsynaptic density"/>
    <property type="evidence" value="ECO:0007669"/>
    <property type="project" value="TreeGrafter"/>
</dbReference>
<dbReference type="InterPro" id="IPR013761">
    <property type="entry name" value="SAM/pointed_sf"/>
</dbReference>
<dbReference type="PANTHER" id="PTHR24135">
    <property type="entry name" value="SH3 AND MULTIPLE ANKYRIN REPEAT DOMAINS PROTEIN"/>
    <property type="match status" value="1"/>
</dbReference>
<dbReference type="GO" id="GO:0045211">
    <property type="term" value="C:postsynaptic membrane"/>
    <property type="evidence" value="ECO:0007669"/>
    <property type="project" value="TreeGrafter"/>
</dbReference>
<dbReference type="GO" id="GO:0043197">
    <property type="term" value="C:dendritic spine"/>
    <property type="evidence" value="ECO:0007669"/>
    <property type="project" value="TreeGrafter"/>
</dbReference>
<evidence type="ECO:0000313" key="3">
    <source>
        <dbReference type="Proteomes" id="UP000887565"/>
    </source>
</evidence>
<dbReference type="InterPro" id="IPR051569">
    <property type="entry name" value="SHANK"/>
</dbReference>